<evidence type="ECO:0000313" key="3">
    <source>
        <dbReference type="EMBL" id="GMM53840.1"/>
    </source>
</evidence>
<feature type="compositionally biased region" description="Polar residues" evidence="1">
    <location>
        <begin position="462"/>
        <end position="488"/>
    </location>
</feature>
<feature type="region of interest" description="Disordered" evidence="1">
    <location>
        <begin position="159"/>
        <end position="239"/>
    </location>
</feature>
<accession>A0AAV5RR01</accession>
<feature type="compositionally biased region" description="Polar residues" evidence="1">
    <location>
        <begin position="169"/>
        <end position="180"/>
    </location>
</feature>
<dbReference type="EMBL" id="BTGD01000001">
    <property type="protein sequence ID" value="GMM53840.1"/>
    <property type="molecule type" value="Genomic_DNA"/>
</dbReference>
<feature type="compositionally biased region" description="Low complexity" evidence="1">
    <location>
        <begin position="548"/>
        <end position="561"/>
    </location>
</feature>
<keyword evidence="4" id="KW-1185">Reference proteome</keyword>
<feature type="compositionally biased region" description="Basic and acidic residues" evidence="1">
    <location>
        <begin position="593"/>
        <end position="604"/>
    </location>
</feature>
<dbReference type="AlphaFoldDB" id="A0AAV5RR01"/>
<feature type="domain" description="Nitrogen regulatory protein areA GATA-like" evidence="2">
    <location>
        <begin position="36"/>
        <end position="63"/>
    </location>
</feature>
<feature type="region of interest" description="Disordered" evidence="1">
    <location>
        <begin position="353"/>
        <end position="374"/>
    </location>
</feature>
<organism evidence="3 4">
    <name type="scientific">Maudiozyma humilis</name>
    <name type="common">Sour dough yeast</name>
    <name type="synonym">Kazachstania humilis</name>
    <dbReference type="NCBI Taxonomy" id="51915"/>
    <lineage>
        <taxon>Eukaryota</taxon>
        <taxon>Fungi</taxon>
        <taxon>Dikarya</taxon>
        <taxon>Ascomycota</taxon>
        <taxon>Saccharomycotina</taxon>
        <taxon>Saccharomycetes</taxon>
        <taxon>Saccharomycetales</taxon>
        <taxon>Saccharomycetaceae</taxon>
        <taxon>Maudiozyma</taxon>
    </lineage>
</organism>
<feature type="region of interest" description="Disordered" evidence="1">
    <location>
        <begin position="548"/>
        <end position="614"/>
    </location>
</feature>
<feature type="region of interest" description="Disordered" evidence="1">
    <location>
        <begin position="107"/>
        <end position="143"/>
    </location>
</feature>
<dbReference type="PANTHER" id="PTHR28014">
    <property type="entry name" value="NEGATIVE REGULATOR OF RAS-CAMP PATHWAY"/>
    <property type="match status" value="1"/>
</dbReference>
<dbReference type="GO" id="GO:0005737">
    <property type="term" value="C:cytoplasm"/>
    <property type="evidence" value="ECO:0007669"/>
    <property type="project" value="TreeGrafter"/>
</dbReference>
<dbReference type="GO" id="GO:0000122">
    <property type="term" value="P:negative regulation of transcription by RNA polymerase II"/>
    <property type="evidence" value="ECO:0007669"/>
    <property type="project" value="TreeGrafter"/>
</dbReference>
<dbReference type="GO" id="GO:0031930">
    <property type="term" value="P:mitochondria-nucleus signaling pathway"/>
    <property type="evidence" value="ECO:0007669"/>
    <property type="project" value="TreeGrafter"/>
</dbReference>
<feature type="compositionally biased region" description="Acidic residues" evidence="1">
    <location>
        <begin position="324"/>
        <end position="334"/>
    </location>
</feature>
<feature type="compositionally biased region" description="Acidic residues" evidence="1">
    <location>
        <begin position="260"/>
        <end position="278"/>
    </location>
</feature>
<feature type="compositionally biased region" description="Polar residues" evidence="1">
    <location>
        <begin position="440"/>
        <end position="449"/>
    </location>
</feature>
<evidence type="ECO:0000259" key="2">
    <source>
        <dbReference type="Pfam" id="PF08550"/>
    </source>
</evidence>
<feature type="compositionally biased region" description="Pro residues" evidence="1">
    <location>
        <begin position="117"/>
        <end position="128"/>
    </location>
</feature>
<feature type="compositionally biased region" description="Polar residues" evidence="1">
    <location>
        <begin position="210"/>
        <end position="237"/>
    </location>
</feature>
<evidence type="ECO:0000313" key="4">
    <source>
        <dbReference type="Proteomes" id="UP001377567"/>
    </source>
</evidence>
<dbReference type="InterPro" id="IPR053043">
    <property type="entry name" value="Ras-cAMP_regulatory"/>
</dbReference>
<feature type="compositionally biased region" description="Low complexity" evidence="1">
    <location>
        <begin position="188"/>
        <end position="205"/>
    </location>
</feature>
<dbReference type="GO" id="GO:0006808">
    <property type="term" value="P:regulation of nitrogen utilization"/>
    <property type="evidence" value="ECO:0007669"/>
    <property type="project" value="TreeGrafter"/>
</dbReference>
<dbReference type="Pfam" id="PF08550">
    <property type="entry name" value="GATA_AreA"/>
    <property type="match status" value="1"/>
</dbReference>
<dbReference type="Proteomes" id="UP001377567">
    <property type="component" value="Unassembled WGS sequence"/>
</dbReference>
<feature type="compositionally biased region" description="Low complexity" evidence="1">
    <location>
        <begin position="107"/>
        <end position="116"/>
    </location>
</feature>
<reference evidence="3 4" key="1">
    <citation type="journal article" date="2023" name="Elife">
        <title>Identification of key yeast species and microbe-microbe interactions impacting larval growth of Drosophila in the wild.</title>
        <authorList>
            <person name="Mure A."/>
            <person name="Sugiura Y."/>
            <person name="Maeda R."/>
            <person name="Honda K."/>
            <person name="Sakurai N."/>
            <person name="Takahashi Y."/>
            <person name="Watada M."/>
            <person name="Katoh T."/>
            <person name="Gotoh A."/>
            <person name="Gotoh Y."/>
            <person name="Taniguchi I."/>
            <person name="Nakamura K."/>
            <person name="Hayashi T."/>
            <person name="Katayama T."/>
            <person name="Uemura T."/>
            <person name="Hattori Y."/>
        </authorList>
    </citation>
    <scope>NUCLEOTIDE SEQUENCE [LARGE SCALE GENOMIC DNA]</scope>
    <source>
        <strain evidence="3 4">KH-74</strain>
    </source>
</reference>
<dbReference type="InterPro" id="IPR013860">
    <property type="entry name" value="AreA_GATA"/>
</dbReference>
<feature type="region of interest" description="Disordered" evidence="1">
    <location>
        <begin position="386"/>
        <end position="488"/>
    </location>
</feature>
<sequence length="614" mass="65357">MESIPRAAETASTQFYKVSPGLFTPQRLDAFESVELYTSLIHAARRLENGTRLENISWRVLNKAMCRRAENTATTNTPTAVAAAPTRAPKKRDGVRSIYYILNPQTAAQGKAQTPAQPQPPAQPPAQPQPQQQPQQQPPAQPAYKPLTTAELFQRYRPQPKPATREDPQNITEGFDTSSALPRAPLNTAAPAPSAATASAASAAPRTERSTPSLFNSHTNTAQHTPAHTPAHSSSFFAQHGGAGAQNKIFFSSEDEYSDWNSISDDDGGYDDEDDFYAEDARGSRDPGVGHTSAASTASTNDKRRRRSLRSNNNSAAGGGGNADDFDDNEFDDEDDDQYYRKQWDKLLFTKSAHAQGRQQNSASSSAASNYSTDHTKKSLLSGLFSSEGSKAGTAGPSNSPALSRPRSRTRGRSSTVAPAADTAMPSVAVSLTPPDIAVTGNSSNSSNIPGHLAMAPRKAQPLNSTTNAQVHSRTSSFSSNGASATNTLASAHGAPADSMLRRGRVQHESNAPLTAQTILPTALSTHMFLPNNVHQQRMAAAAAAATTTTTTTTTTTAPTAASPPAPLKPKLGGRRLSMDIPSKNRNSGFLKTRKEISVEEKTVRSRAKKGGNK</sequence>
<gene>
    <name evidence="3" type="ORF">DAKH74_004560</name>
</gene>
<dbReference type="PANTHER" id="PTHR28014:SF1">
    <property type="entry name" value="NEGATIVE REGULATOR OF RAS-CAMP PATHWAY"/>
    <property type="match status" value="1"/>
</dbReference>
<evidence type="ECO:0000256" key="1">
    <source>
        <dbReference type="SAM" id="MobiDB-lite"/>
    </source>
</evidence>
<feature type="region of interest" description="Disordered" evidence="1">
    <location>
        <begin position="260"/>
        <end position="334"/>
    </location>
</feature>
<feature type="compositionally biased region" description="Basic residues" evidence="1">
    <location>
        <begin position="605"/>
        <end position="614"/>
    </location>
</feature>
<proteinExistence type="predicted"/>
<protein>
    <submittedName>
        <fullName evidence="3">Mks1 protein</fullName>
    </submittedName>
</protein>
<comment type="caution">
    <text evidence="3">The sequence shown here is derived from an EMBL/GenBank/DDBJ whole genome shotgun (WGS) entry which is preliminary data.</text>
</comment>
<name>A0AAV5RR01_MAUHU</name>